<evidence type="ECO:0000256" key="5">
    <source>
        <dbReference type="ARBA" id="ARBA00030755"/>
    </source>
</evidence>
<feature type="domain" description="Thiolase N-terminal" evidence="7">
    <location>
        <begin position="4"/>
        <end position="261"/>
    </location>
</feature>
<comment type="similarity">
    <text evidence="1 6">Belongs to the thiolase-like superfamily. Thiolase family.</text>
</comment>
<dbReference type="InterPro" id="IPR020610">
    <property type="entry name" value="Thiolase_AS"/>
</dbReference>
<dbReference type="PROSITE" id="PS00098">
    <property type="entry name" value="THIOLASE_1"/>
    <property type="match status" value="1"/>
</dbReference>
<dbReference type="RefSeq" id="WP_125715304.1">
    <property type="nucleotide sequence ID" value="NZ_JBHTOP010000028.1"/>
</dbReference>
<comment type="caution">
    <text evidence="9">The sequence shown here is derived from an EMBL/GenBank/DDBJ whole genome shotgun (WGS) entry which is preliminary data.</text>
</comment>
<dbReference type="InterPro" id="IPR002155">
    <property type="entry name" value="Thiolase"/>
</dbReference>
<organism evidence="9 10">
    <name type="scientific">Agrilactobacillus yilanensis</name>
    <dbReference type="NCBI Taxonomy" id="2485997"/>
    <lineage>
        <taxon>Bacteria</taxon>
        <taxon>Bacillati</taxon>
        <taxon>Bacillota</taxon>
        <taxon>Bacilli</taxon>
        <taxon>Lactobacillales</taxon>
        <taxon>Lactobacillaceae</taxon>
        <taxon>Agrilactobacillus</taxon>
    </lineage>
</organism>
<dbReference type="GO" id="GO:0003985">
    <property type="term" value="F:acetyl-CoA C-acetyltransferase activity"/>
    <property type="evidence" value="ECO:0007669"/>
    <property type="project" value="UniProtKB-EC"/>
</dbReference>
<dbReference type="PROSITE" id="PS00737">
    <property type="entry name" value="THIOLASE_2"/>
    <property type="match status" value="1"/>
</dbReference>
<protein>
    <recommendedName>
        <fullName evidence="2">acetyl-CoA C-acetyltransferase</fullName>
        <ecNumber evidence="2">2.3.1.9</ecNumber>
    </recommendedName>
    <alternativeName>
        <fullName evidence="5">Acetoacetyl-CoA thiolase</fullName>
    </alternativeName>
</protein>
<dbReference type="EMBL" id="JBHTOP010000028">
    <property type="protein sequence ID" value="MFD1672993.1"/>
    <property type="molecule type" value="Genomic_DNA"/>
</dbReference>
<evidence type="ECO:0000256" key="6">
    <source>
        <dbReference type="RuleBase" id="RU003557"/>
    </source>
</evidence>
<dbReference type="Proteomes" id="UP001597267">
    <property type="component" value="Unassembled WGS sequence"/>
</dbReference>
<dbReference type="EC" id="2.3.1.9" evidence="2"/>
<gene>
    <name evidence="9" type="ORF">ACFQ5M_12905</name>
</gene>
<evidence type="ECO:0000313" key="10">
    <source>
        <dbReference type="Proteomes" id="UP001597267"/>
    </source>
</evidence>
<dbReference type="InterPro" id="IPR016039">
    <property type="entry name" value="Thiolase-like"/>
</dbReference>
<dbReference type="InterPro" id="IPR020615">
    <property type="entry name" value="Thiolase_acyl_enz_int_AS"/>
</dbReference>
<dbReference type="NCBIfam" id="TIGR01930">
    <property type="entry name" value="AcCoA-C-Actrans"/>
    <property type="match status" value="1"/>
</dbReference>
<dbReference type="PANTHER" id="PTHR18919">
    <property type="entry name" value="ACETYL-COA C-ACYLTRANSFERASE"/>
    <property type="match status" value="1"/>
</dbReference>
<dbReference type="PIRSF" id="PIRSF000429">
    <property type="entry name" value="Ac-CoA_Ac_transf"/>
    <property type="match status" value="1"/>
</dbReference>
<dbReference type="InterPro" id="IPR020617">
    <property type="entry name" value="Thiolase_C"/>
</dbReference>
<sequence length="392" mass="40897">MDKVVIVSAKRTPIGKLGGQFMKLSAKELGVIAAKAAIQASGIAPGKVDHTIFGNVLQAGSGQNIARQIGLGAGLSVTSTAMTINEVCGSGLKAVRLGQSAIAMGDAEVVLVGGTESMSRAPFLADLRFGHTLGNVNFVDSLEHDGLIDSFSNQPMGVTAEKVATEFKVDRQTQDDYAALSQQRAAQATENGWFDAEIIPVTLTDKKGKTTTYRKDEAIRPATNTDILSQLKPTFQAEGTVTAGNASGLNDGAAALILMTEAQAKAQHIPYLATIDGFSEVGLDPSIMGYSPVLAIDRLLKNQHLTQADIDLFEINEAFAAQSVAVARDLKLPLDKVNVAGGAIALGHPLGASGARVLTTLLYQLERLNKTTGIASLCIGGGLGVAMKITRA</sequence>
<evidence type="ECO:0000256" key="4">
    <source>
        <dbReference type="ARBA" id="ARBA00023315"/>
    </source>
</evidence>
<evidence type="ECO:0000256" key="2">
    <source>
        <dbReference type="ARBA" id="ARBA00012705"/>
    </source>
</evidence>
<dbReference type="PROSITE" id="PS00099">
    <property type="entry name" value="THIOLASE_3"/>
    <property type="match status" value="1"/>
</dbReference>
<dbReference type="InterPro" id="IPR020616">
    <property type="entry name" value="Thiolase_N"/>
</dbReference>
<evidence type="ECO:0000256" key="3">
    <source>
        <dbReference type="ARBA" id="ARBA00022679"/>
    </source>
</evidence>
<evidence type="ECO:0000259" key="8">
    <source>
        <dbReference type="Pfam" id="PF02803"/>
    </source>
</evidence>
<dbReference type="Gene3D" id="3.40.47.10">
    <property type="match status" value="2"/>
</dbReference>
<name>A0ABW4JBF0_9LACO</name>
<evidence type="ECO:0000256" key="1">
    <source>
        <dbReference type="ARBA" id="ARBA00010982"/>
    </source>
</evidence>
<keyword evidence="4 6" id="KW-0012">Acyltransferase</keyword>
<keyword evidence="3 6" id="KW-0808">Transferase</keyword>
<dbReference type="InterPro" id="IPR020613">
    <property type="entry name" value="Thiolase_CS"/>
</dbReference>
<accession>A0ABW4JBF0</accession>
<dbReference type="CDD" id="cd00751">
    <property type="entry name" value="thiolase"/>
    <property type="match status" value="1"/>
</dbReference>
<dbReference type="Pfam" id="PF00108">
    <property type="entry name" value="Thiolase_N"/>
    <property type="match status" value="1"/>
</dbReference>
<proteinExistence type="inferred from homology"/>
<dbReference type="SUPFAM" id="SSF53901">
    <property type="entry name" value="Thiolase-like"/>
    <property type="match status" value="2"/>
</dbReference>
<evidence type="ECO:0000259" key="7">
    <source>
        <dbReference type="Pfam" id="PF00108"/>
    </source>
</evidence>
<keyword evidence="10" id="KW-1185">Reference proteome</keyword>
<feature type="domain" description="Thiolase C-terminal" evidence="8">
    <location>
        <begin position="271"/>
        <end position="390"/>
    </location>
</feature>
<reference evidence="10" key="1">
    <citation type="journal article" date="2019" name="Int. J. Syst. Evol. Microbiol.">
        <title>The Global Catalogue of Microorganisms (GCM) 10K type strain sequencing project: providing services to taxonomists for standard genome sequencing and annotation.</title>
        <authorList>
            <consortium name="The Broad Institute Genomics Platform"/>
            <consortium name="The Broad Institute Genome Sequencing Center for Infectious Disease"/>
            <person name="Wu L."/>
            <person name="Ma J."/>
        </authorList>
    </citation>
    <scope>NUCLEOTIDE SEQUENCE [LARGE SCALE GENOMIC DNA]</scope>
    <source>
        <strain evidence="10">CCM 8896</strain>
    </source>
</reference>
<dbReference type="PANTHER" id="PTHR18919:SF107">
    <property type="entry name" value="ACETYL-COA ACETYLTRANSFERASE, CYTOSOLIC"/>
    <property type="match status" value="1"/>
</dbReference>
<evidence type="ECO:0000313" key="9">
    <source>
        <dbReference type="EMBL" id="MFD1672993.1"/>
    </source>
</evidence>
<dbReference type="Pfam" id="PF02803">
    <property type="entry name" value="Thiolase_C"/>
    <property type="match status" value="1"/>
</dbReference>